<feature type="region of interest" description="Disordered" evidence="1">
    <location>
        <begin position="1"/>
        <end position="64"/>
    </location>
</feature>
<reference evidence="3" key="1">
    <citation type="submission" date="2017-01" db="EMBL/GenBank/DDBJ databases">
        <authorList>
            <person name="Wang Y."/>
            <person name="White M."/>
            <person name="Kvist S."/>
            <person name="Moncalvo J.-M."/>
        </authorList>
    </citation>
    <scope>NUCLEOTIDE SEQUENCE [LARGE SCALE GENOMIC DNA]</scope>
    <source>
        <strain evidence="3">ID-206-W2</strain>
    </source>
</reference>
<accession>A0A1R1XFD5</accession>
<dbReference type="Proteomes" id="UP000187429">
    <property type="component" value="Unassembled WGS sequence"/>
</dbReference>
<proteinExistence type="predicted"/>
<protein>
    <submittedName>
        <fullName evidence="2">Uncharacterized protein</fullName>
    </submittedName>
</protein>
<feature type="compositionally biased region" description="Acidic residues" evidence="1">
    <location>
        <begin position="42"/>
        <end position="55"/>
    </location>
</feature>
<name>A0A1R1XFD5_9FUNG</name>
<evidence type="ECO:0000256" key="1">
    <source>
        <dbReference type="SAM" id="MobiDB-lite"/>
    </source>
</evidence>
<gene>
    <name evidence="2" type="ORF">AYI69_g9053</name>
</gene>
<sequence length="88" mass="9799">MHNTPKISGDDKDFPENESSATTPTIISRRRAYDKNQKVSLDDDDSESNESIEEIEPPKSKSINKKIIESDGSHDLSSILGLRSPIEI</sequence>
<feature type="compositionally biased region" description="Basic and acidic residues" evidence="1">
    <location>
        <begin position="31"/>
        <end position="41"/>
    </location>
</feature>
<evidence type="ECO:0000313" key="2">
    <source>
        <dbReference type="EMBL" id="OMJ13303.1"/>
    </source>
</evidence>
<keyword evidence="3" id="KW-1185">Reference proteome</keyword>
<evidence type="ECO:0000313" key="3">
    <source>
        <dbReference type="Proteomes" id="UP000187429"/>
    </source>
</evidence>
<organism evidence="2 3">
    <name type="scientific">Smittium culicis</name>
    <dbReference type="NCBI Taxonomy" id="133412"/>
    <lineage>
        <taxon>Eukaryota</taxon>
        <taxon>Fungi</taxon>
        <taxon>Fungi incertae sedis</taxon>
        <taxon>Zoopagomycota</taxon>
        <taxon>Kickxellomycotina</taxon>
        <taxon>Harpellomycetes</taxon>
        <taxon>Harpellales</taxon>
        <taxon>Legeriomycetaceae</taxon>
        <taxon>Smittium</taxon>
    </lineage>
</organism>
<feature type="compositionally biased region" description="Polar residues" evidence="1">
    <location>
        <begin position="17"/>
        <end position="26"/>
    </location>
</feature>
<comment type="caution">
    <text evidence="2">The sequence shown here is derived from an EMBL/GenBank/DDBJ whole genome shotgun (WGS) entry which is preliminary data.</text>
</comment>
<dbReference type="EMBL" id="LSSM01005142">
    <property type="protein sequence ID" value="OMJ13303.1"/>
    <property type="molecule type" value="Genomic_DNA"/>
</dbReference>
<dbReference type="AlphaFoldDB" id="A0A1R1XFD5"/>